<dbReference type="KEGG" id="rmai:MACH21_05080"/>
<evidence type="ECO:0000313" key="2">
    <source>
        <dbReference type="Proteomes" id="UP001337723"/>
    </source>
</evidence>
<proteinExistence type="predicted"/>
<name>A0AA48KLQ4_9RHOB</name>
<dbReference type="Proteomes" id="UP001337723">
    <property type="component" value="Chromosome"/>
</dbReference>
<dbReference type="AlphaFoldDB" id="A0AA48KLQ4"/>
<reference evidence="1 2" key="1">
    <citation type="submission" date="2023-01" db="EMBL/GenBank/DDBJ databases">
        <title>Complete genome sequence of Roseicyclus marinus strain Dej080120_10.</title>
        <authorList>
            <person name="Ueki S."/>
            <person name="Maruyama F."/>
        </authorList>
    </citation>
    <scope>NUCLEOTIDE SEQUENCE [LARGE SCALE GENOMIC DNA]</scope>
    <source>
        <strain evidence="1 2">Dej080120_10</strain>
    </source>
</reference>
<protein>
    <submittedName>
        <fullName evidence="1">Uncharacterized protein</fullName>
    </submittedName>
</protein>
<keyword evidence="2" id="KW-1185">Reference proteome</keyword>
<organism evidence="1 2">
    <name type="scientific">Roseicyclus marinus</name>
    <dbReference type="NCBI Taxonomy" id="2161673"/>
    <lineage>
        <taxon>Bacteria</taxon>
        <taxon>Pseudomonadati</taxon>
        <taxon>Pseudomonadota</taxon>
        <taxon>Alphaproteobacteria</taxon>
        <taxon>Rhodobacterales</taxon>
        <taxon>Roseobacteraceae</taxon>
        <taxon>Roseicyclus</taxon>
    </lineage>
</organism>
<gene>
    <name evidence="1" type="ORF">MACH21_05080</name>
</gene>
<sequence length="92" mass="10343">MELRSKYRHDLCRTMARVLPSEFTEDHLKGPQWVAIQVRPEVAALARLLAQHHTAHAARSEVSVAEVMNALVEAGLPVLLRRDGWRVPGARV</sequence>
<dbReference type="EMBL" id="AP027266">
    <property type="protein sequence ID" value="BDW84331.1"/>
    <property type="molecule type" value="Genomic_DNA"/>
</dbReference>
<accession>A0AA48KLQ4</accession>
<evidence type="ECO:0000313" key="1">
    <source>
        <dbReference type="EMBL" id="BDW84331.1"/>
    </source>
</evidence>